<dbReference type="RefSeq" id="WP_034361352.1">
    <property type="nucleotide sequence ID" value="NZ_CAJUDB010000012.1"/>
</dbReference>
<proteinExistence type="inferred from homology"/>
<dbReference type="OrthoDB" id="9810331at2"/>
<feature type="domain" description="RimM N-terminal" evidence="6">
    <location>
        <begin position="9"/>
        <end position="81"/>
    </location>
</feature>
<comment type="domain">
    <text evidence="5">The PRC barrel domain binds ribosomal protein uS19.</text>
</comment>
<dbReference type="GO" id="GO:0042274">
    <property type="term" value="P:ribosomal small subunit biogenesis"/>
    <property type="evidence" value="ECO:0007669"/>
    <property type="project" value="UniProtKB-UniRule"/>
</dbReference>
<dbReference type="InterPro" id="IPR011961">
    <property type="entry name" value="RimM"/>
</dbReference>
<dbReference type="Proteomes" id="UP000029707">
    <property type="component" value="Unassembled WGS sequence"/>
</dbReference>
<evidence type="ECO:0000256" key="5">
    <source>
        <dbReference type="HAMAP-Rule" id="MF_00014"/>
    </source>
</evidence>
<dbReference type="STRING" id="425400.LS65_03670"/>
<comment type="subunit">
    <text evidence="5">Binds ribosomal protein uS19.</text>
</comment>
<dbReference type="AlphaFoldDB" id="A0A4U8TWH3"/>
<evidence type="ECO:0000256" key="1">
    <source>
        <dbReference type="ARBA" id="ARBA00022490"/>
    </source>
</evidence>
<dbReference type="GO" id="GO:0043022">
    <property type="term" value="F:ribosome binding"/>
    <property type="evidence" value="ECO:0007669"/>
    <property type="project" value="InterPro"/>
</dbReference>
<dbReference type="GO" id="GO:0005840">
    <property type="term" value="C:ribosome"/>
    <property type="evidence" value="ECO:0007669"/>
    <property type="project" value="InterPro"/>
</dbReference>
<protein>
    <recommendedName>
        <fullName evidence="5">Ribosome maturation factor RimM</fullName>
    </recommendedName>
</protein>
<comment type="function">
    <text evidence="5">An accessory protein needed during the final step in the assembly of 30S ribosomal subunit, possibly for assembly of the head region. Essential for efficient processing of 16S rRNA. May be needed both before and after RbfA during the maturation of 16S rRNA. It has affinity for free ribosomal 30S subunits but not for 70S ribosomes.</text>
</comment>
<dbReference type="GO" id="GO:0006364">
    <property type="term" value="P:rRNA processing"/>
    <property type="evidence" value="ECO:0007669"/>
    <property type="project" value="UniProtKB-UniRule"/>
</dbReference>
<keyword evidence="1 5" id="KW-0963">Cytoplasm</keyword>
<dbReference type="SUPFAM" id="SSF50346">
    <property type="entry name" value="PRC-barrel domain"/>
    <property type="match status" value="1"/>
</dbReference>
<dbReference type="SUPFAM" id="SSF50447">
    <property type="entry name" value="Translation proteins"/>
    <property type="match status" value="1"/>
</dbReference>
<dbReference type="Pfam" id="PF01782">
    <property type="entry name" value="RimM"/>
    <property type="match status" value="1"/>
</dbReference>
<gene>
    <name evidence="5 7" type="primary">rimM</name>
    <name evidence="7" type="ORF">LS65_001500</name>
</gene>
<evidence type="ECO:0000256" key="3">
    <source>
        <dbReference type="ARBA" id="ARBA00022552"/>
    </source>
</evidence>
<reference evidence="7 8" key="1">
    <citation type="journal article" date="2014" name="Genome Announc.">
        <title>Draft genome sequences of eight enterohepatic helicobacter species isolated from both laboratory and wild rodents.</title>
        <authorList>
            <person name="Sheh A."/>
            <person name="Shen Z."/>
            <person name="Fox J.G."/>
        </authorList>
    </citation>
    <scope>NUCLEOTIDE SEQUENCE [LARGE SCALE GENOMIC DNA]</scope>
    <source>
        <strain evidence="7 8">MIT 01-6451</strain>
    </source>
</reference>
<dbReference type="PANTHER" id="PTHR33692">
    <property type="entry name" value="RIBOSOME MATURATION FACTOR RIMM"/>
    <property type="match status" value="1"/>
</dbReference>
<name>A0A4U8TWH3_9HELI</name>
<evidence type="ECO:0000313" key="8">
    <source>
        <dbReference type="Proteomes" id="UP000029707"/>
    </source>
</evidence>
<keyword evidence="4 5" id="KW-0143">Chaperone</keyword>
<comment type="similarity">
    <text evidence="5">Belongs to the RimM family.</text>
</comment>
<organism evidence="7 8">
    <name type="scientific">Helicobacter japonicus</name>
    <dbReference type="NCBI Taxonomy" id="425400"/>
    <lineage>
        <taxon>Bacteria</taxon>
        <taxon>Pseudomonadati</taxon>
        <taxon>Campylobacterota</taxon>
        <taxon>Epsilonproteobacteria</taxon>
        <taxon>Campylobacterales</taxon>
        <taxon>Helicobacteraceae</taxon>
        <taxon>Helicobacter</taxon>
    </lineage>
</organism>
<dbReference type="InterPro" id="IPR036976">
    <property type="entry name" value="RimM_N_sf"/>
</dbReference>
<evidence type="ECO:0000259" key="6">
    <source>
        <dbReference type="Pfam" id="PF01782"/>
    </source>
</evidence>
<evidence type="ECO:0000256" key="2">
    <source>
        <dbReference type="ARBA" id="ARBA00022517"/>
    </source>
</evidence>
<dbReference type="EMBL" id="JRMQ02000001">
    <property type="protein sequence ID" value="TLE03468.1"/>
    <property type="molecule type" value="Genomic_DNA"/>
</dbReference>
<evidence type="ECO:0000313" key="7">
    <source>
        <dbReference type="EMBL" id="TLE03468.1"/>
    </source>
</evidence>
<keyword evidence="8" id="KW-1185">Reference proteome</keyword>
<sequence>MKDTPYLLVAKIGRLVGVRGDLKIHIVSDFPSIFVPKATFHTHSLGTLCIQSFDCIKNLIRFENYTSRESAARLVNCEIYSTFEESRAMCELQEGEFLWQEMIGVSVCDKGDTSDMNLGVITDIERIGTLDYLLVSTDIALIQRGYKKQFLIPNIPHFVLSLSPEGIFTRNALAILEQS</sequence>
<dbReference type="InterPro" id="IPR011033">
    <property type="entry name" value="PRC_barrel-like_sf"/>
</dbReference>
<dbReference type="NCBIfam" id="TIGR02273">
    <property type="entry name" value="16S_RimM"/>
    <property type="match status" value="1"/>
</dbReference>
<dbReference type="PANTHER" id="PTHR33692:SF1">
    <property type="entry name" value="RIBOSOME MATURATION FACTOR RIMM"/>
    <property type="match status" value="1"/>
</dbReference>
<dbReference type="Gene3D" id="2.30.30.240">
    <property type="entry name" value="PRC-barrel domain"/>
    <property type="match status" value="1"/>
</dbReference>
<dbReference type="GO" id="GO:0005737">
    <property type="term" value="C:cytoplasm"/>
    <property type="evidence" value="ECO:0007669"/>
    <property type="project" value="UniProtKB-SubCell"/>
</dbReference>
<accession>A0A4U8TWH3</accession>
<dbReference type="InterPro" id="IPR009000">
    <property type="entry name" value="Transl_B-barrel_sf"/>
</dbReference>
<evidence type="ECO:0000256" key="4">
    <source>
        <dbReference type="ARBA" id="ARBA00023186"/>
    </source>
</evidence>
<comment type="subcellular location">
    <subcellularLocation>
        <location evidence="5">Cytoplasm</location>
    </subcellularLocation>
</comment>
<dbReference type="HAMAP" id="MF_00014">
    <property type="entry name" value="Ribosome_mat_RimM"/>
    <property type="match status" value="1"/>
</dbReference>
<dbReference type="Gene3D" id="2.40.30.60">
    <property type="entry name" value="RimM"/>
    <property type="match status" value="1"/>
</dbReference>
<dbReference type="InterPro" id="IPR002676">
    <property type="entry name" value="RimM_N"/>
</dbReference>
<comment type="caution">
    <text evidence="7">The sequence shown here is derived from an EMBL/GenBank/DDBJ whole genome shotgun (WGS) entry which is preliminary data.</text>
</comment>
<keyword evidence="3 5" id="KW-0698">rRNA processing</keyword>
<keyword evidence="2 5" id="KW-0690">Ribosome biogenesis</keyword>